<evidence type="ECO:0000313" key="2">
    <source>
        <dbReference type="EMBL" id="RID88869.1"/>
    </source>
</evidence>
<evidence type="ECO:0000313" key="3">
    <source>
        <dbReference type="Proteomes" id="UP000265816"/>
    </source>
</evidence>
<name>A0A398BEU1_9BACI</name>
<reference evidence="2 3" key="1">
    <citation type="submission" date="2018-08" db="EMBL/GenBank/DDBJ databases">
        <title>Bacillus jemisoniae sp. nov., Bacillus chryseoplanitiae sp. nov., Bacillus resnikiae sp. nov., and Bacillus frankliniae sp. nov., isolated from Viking spacecraft and associated surfaces.</title>
        <authorList>
            <person name="Seuylemezian A."/>
            <person name="Vaishampayan P."/>
        </authorList>
    </citation>
    <scope>NUCLEOTIDE SEQUENCE [LARGE SCALE GENOMIC DNA]</scope>
    <source>
        <strain evidence="2 3">JJ-247</strain>
    </source>
</reference>
<dbReference type="EMBL" id="QWVT01000002">
    <property type="protein sequence ID" value="RID88869.1"/>
    <property type="molecule type" value="Genomic_DNA"/>
</dbReference>
<organism evidence="2 3">
    <name type="scientific">Mesobacillus zeae</name>
    <dbReference type="NCBI Taxonomy" id="1917180"/>
    <lineage>
        <taxon>Bacteria</taxon>
        <taxon>Bacillati</taxon>
        <taxon>Bacillota</taxon>
        <taxon>Bacilli</taxon>
        <taxon>Bacillales</taxon>
        <taxon>Bacillaceae</taxon>
        <taxon>Mesobacillus</taxon>
    </lineage>
</organism>
<dbReference type="AlphaFoldDB" id="A0A398BEU1"/>
<keyword evidence="1" id="KW-0812">Transmembrane</keyword>
<dbReference type="Proteomes" id="UP000265816">
    <property type="component" value="Unassembled WGS sequence"/>
</dbReference>
<feature type="transmembrane region" description="Helical" evidence="1">
    <location>
        <begin position="6"/>
        <end position="23"/>
    </location>
</feature>
<dbReference type="RefSeq" id="WP_119111032.1">
    <property type="nucleotide sequence ID" value="NZ_CBCSEO010000004.1"/>
</dbReference>
<evidence type="ECO:0000256" key="1">
    <source>
        <dbReference type="SAM" id="Phobius"/>
    </source>
</evidence>
<protein>
    <submittedName>
        <fullName evidence="2">Uncharacterized protein</fullName>
    </submittedName>
</protein>
<dbReference type="OrthoDB" id="3003944at2"/>
<proteinExistence type="predicted"/>
<keyword evidence="3" id="KW-1185">Reference proteome</keyword>
<comment type="caution">
    <text evidence="2">The sequence shown here is derived from an EMBL/GenBank/DDBJ whole genome shotgun (WGS) entry which is preliminary data.</text>
</comment>
<gene>
    <name evidence="2" type="ORF">D1970_01110</name>
</gene>
<keyword evidence="1" id="KW-0472">Membrane</keyword>
<feature type="transmembrane region" description="Helical" evidence="1">
    <location>
        <begin position="30"/>
        <end position="49"/>
    </location>
</feature>
<accession>A0A398BEU1</accession>
<sequence>MKKFEYIFSFALLFVLTASLVMFRNDSDMTYLIIGVLVGAFSSITAFFFTKHNPNKPDE</sequence>
<keyword evidence="1" id="KW-1133">Transmembrane helix</keyword>